<evidence type="ECO:0000313" key="2">
    <source>
        <dbReference type="EMBL" id="KAF5203767.1"/>
    </source>
</evidence>
<name>A0A7J6X3X6_THATH</name>
<reference evidence="2 3" key="1">
    <citation type="submission" date="2020-06" db="EMBL/GenBank/DDBJ databases">
        <title>Transcriptomic and genomic resources for Thalictrum thalictroides and T. hernandezii: Facilitating candidate gene discovery in an emerging model plant lineage.</title>
        <authorList>
            <person name="Arias T."/>
            <person name="Riano-Pachon D.M."/>
            <person name="Di Stilio V.S."/>
        </authorList>
    </citation>
    <scope>NUCLEOTIDE SEQUENCE [LARGE SCALE GENOMIC DNA]</scope>
    <source>
        <strain evidence="3">cv. WT478/WT964</strain>
        <tissue evidence="2">Leaves</tissue>
    </source>
</reference>
<dbReference type="InterPro" id="IPR007321">
    <property type="entry name" value="Transposase_28"/>
</dbReference>
<feature type="domain" description="Transposase (putative) gypsy type" evidence="1">
    <location>
        <begin position="65"/>
        <end position="103"/>
    </location>
</feature>
<dbReference type="Pfam" id="PF04195">
    <property type="entry name" value="Transposase_28"/>
    <property type="match status" value="1"/>
</dbReference>
<organism evidence="2 3">
    <name type="scientific">Thalictrum thalictroides</name>
    <name type="common">Rue-anemone</name>
    <name type="synonym">Anemone thalictroides</name>
    <dbReference type="NCBI Taxonomy" id="46969"/>
    <lineage>
        <taxon>Eukaryota</taxon>
        <taxon>Viridiplantae</taxon>
        <taxon>Streptophyta</taxon>
        <taxon>Embryophyta</taxon>
        <taxon>Tracheophyta</taxon>
        <taxon>Spermatophyta</taxon>
        <taxon>Magnoliopsida</taxon>
        <taxon>Ranunculales</taxon>
        <taxon>Ranunculaceae</taxon>
        <taxon>Thalictroideae</taxon>
        <taxon>Thalictrum</taxon>
    </lineage>
</organism>
<protein>
    <recommendedName>
        <fullName evidence="1">Transposase (putative) gypsy type domain-containing protein</fullName>
    </recommendedName>
</protein>
<dbReference type="EMBL" id="JABWDY010006315">
    <property type="protein sequence ID" value="KAF5203767.1"/>
    <property type="molecule type" value="Genomic_DNA"/>
</dbReference>
<feature type="non-terminal residue" evidence="2">
    <location>
        <position position="1"/>
    </location>
</feature>
<accession>A0A7J6X3X6</accession>
<keyword evidence="3" id="KW-1185">Reference proteome</keyword>
<comment type="caution">
    <text evidence="2">The sequence shown here is derived from an EMBL/GenBank/DDBJ whole genome shotgun (WGS) entry which is preliminary data.</text>
</comment>
<dbReference type="AlphaFoldDB" id="A0A7J6X3X6"/>
<gene>
    <name evidence="2" type="ORF">FRX31_006646</name>
</gene>
<evidence type="ECO:0000259" key="1">
    <source>
        <dbReference type="Pfam" id="PF04195"/>
    </source>
</evidence>
<evidence type="ECO:0000313" key="3">
    <source>
        <dbReference type="Proteomes" id="UP000554482"/>
    </source>
</evidence>
<dbReference type="Proteomes" id="UP000554482">
    <property type="component" value="Unassembled WGS sequence"/>
</dbReference>
<proteinExistence type="predicted"/>
<sequence>EVDESPSDESDIERASLVRLKFIKAVRRAFPKIKARFQIFSKRIEIYEAKGRLLDIDDDRSTLIMEGQLKAGLRLPFSKFVCDVLNHYQKAPINMSSGFWHALRIIEDLETKLNYDIDVGDIVSFFELKASRTDDETYSLCKRSKWKNYYIYHTGVSNDRWKDSKVFRVRGNILAKGAHLIHYKKPNIYDISL</sequence>